<evidence type="ECO:0000256" key="3">
    <source>
        <dbReference type="ARBA" id="ARBA00023125"/>
    </source>
</evidence>
<evidence type="ECO:0000313" key="6">
    <source>
        <dbReference type="EMBL" id="MFC3495647.1"/>
    </source>
</evidence>
<dbReference type="InterPro" id="IPR010982">
    <property type="entry name" value="Lambda_DNA-bd_dom_sf"/>
</dbReference>
<dbReference type="Gene3D" id="1.10.260.40">
    <property type="entry name" value="lambda repressor-like DNA-binding domains"/>
    <property type="match status" value="1"/>
</dbReference>
<dbReference type="SUPFAM" id="SSF47413">
    <property type="entry name" value="lambda repressor-like DNA-binding domains"/>
    <property type="match status" value="1"/>
</dbReference>
<dbReference type="CDD" id="cd01392">
    <property type="entry name" value="HTH_LacI"/>
    <property type="match status" value="1"/>
</dbReference>
<dbReference type="PANTHER" id="PTHR30146:SF148">
    <property type="entry name" value="HTH-TYPE TRANSCRIPTIONAL REPRESSOR PURR-RELATED"/>
    <property type="match status" value="1"/>
</dbReference>
<proteinExistence type="predicted"/>
<dbReference type="Pfam" id="PF00356">
    <property type="entry name" value="LacI"/>
    <property type="match status" value="1"/>
</dbReference>
<gene>
    <name evidence="6" type="ORF">ACFO8M_24470</name>
</gene>
<keyword evidence="1" id="KW-0678">Repressor</keyword>
<dbReference type="PROSITE" id="PS50932">
    <property type="entry name" value="HTH_LACI_2"/>
    <property type="match status" value="1"/>
</dbReference>
<accession>A0ABV7Q953</accession>
<dbReference type="SUPFAM" id="SSF53822">
    <property type="entry name" value="Periplasmic binding protein-like I"/>
    <property type="match status" value="1"/>
</dbReference>
<dbReference type="EMBL" id="JBHRWO010000021">
    <property type="protein sequence ID" value="MFC3495647.1"/>
    <property type="molecule type" value="Genomic_DNA"/>
</dbReference>
<evidence type="ECO:0000256" key="1">
    <source>
        <dbReference type="ARBA" id="ARBA00022491"/>
    </source>
</evidence>
<reference evidence="7" key="1">
    <citation type="journal article" date="2019" name="Int. J. Syst. Evol. Microbiol.">
        <title>The Global Catalogue of Microorganisms (GCM) 10K type strain sequencing project: providing services to taxonomists for standard genome sequencing and annotation.</title>
        <authorList>
            <consortium name="The Broad Institute Genomics Platform"/>
            <consortium name="The Broad Institute Genome Sequencing Center for Infectious Disease"/>
            <person name="Wu L."/>
            <person name="Ma J."/>
        </authorList>
    </citation>
    <scope>NUCLEOTIDE SEQUENCE [LARGE SCALE GENOMIC DNA]</scope>
    <source>
        <strain evidence="7">CGMCC 4.7396</strain>
    </source>
</reference>
<name>A0ABV7Q953_9ACTN</name>
<dbReference type="PANTHER" id="PTHR30146">
    <property type="entry name" value="LACI-RELATED TRANSCRIPTIONAL REPRESSOR"/>
    <property type="match status" value="1"/>
</dbReference>
<sequence length="344" mass="37443">MNENSHEAQGPAGRPTMRDVAERAGVSKALVSLVFRGAPGASPENRAKVLEAANEIGYRHNRTASLLALRRNHLIGVSMILRNTFHAELVEEIQAAADERGYQLALSPRSRTHDEERSIETLLELRCEGLILLGPDIPAPRIDELGRQFPLVAVGRRLKSDRIDLVRTADDKGIEQIVDHLVELGHRSIVHVDAGKGTISSDRRRGYRNAMRRNGLEEFTQIIPGDFTEEAGRQAVGAILENDRRPTAVIAANDRAATGLLDGLNRAGLDVPGDISIAGYDNSLLSQMAYINLTTVSQTIPQQAEHAVNLVVERLEGTRTVPRDVVLTPKLIIRGTTGPAGATV</sequence>
<evidence type="ECO:0000256" key="2">
    <source>
        <dbReference type="ARBA" id="ARBA00023015"/>
    </source>
</evidence>
<comment type="caution">
    <text evidence="6">The sequence shown here is derived from an EMBL/GenBank/DDBJ whole genome shotgun (WGS) entry which is preliminary data.</text>
</comment>
<dbReference type="Gene3D" id="3.40.50.2300">
    <property type="match status" value="2"/>
</dbReference>
<keyword evidence="3 6" id="KW-0238">DNA-binding</keyword>
<dbReference type="RefSeq" id="WP_387980389.1">
    <property type="nucleotide sequence ID" value="NZ_JBHRWO010000021.1"/>
</dbReference>
<dbReference type="CDD" id="cd06267">
    <property type="entry name" value="PBP1_LacI_sugar_binding-like"/>
    <property type="match status" value="1"/>
</dbReference>
<feature type="domain" description="HTH lacI-type" evidence="5">
    <location>
        <begin position="15"/>
        <end position="69"/>
    </location>
</feature>
<evidence type="ECO:0000259" key="5">
    <source>
        <dbReference type="PROSITE" id="PS50932"/>
    </source>
</evidence>
<keyword evidence="7" id="KW-1185">Reference proteome</keyword>
<evidence type="ECO:0000256" key="4">
    <source>
        <dbReference type="ARBA" id="ARBA00023163"/>
    </source>
</evidence>
<dbReference type="InterPro" id="IPR000843">
    <property type="entry name" value="HTH_LacI"/>
</dbReference>
<keyword evidence="4" id="KW-0804">Transcription</keyword>
<dbReference type="Pfam" id="PF13377">
    <property type="entry name" value="Peripla_BP_3"/>
    <property type="match status" value="1"/>
</dbReference>
<dbReference type="SMART" id="SM00354">
    <property type="entry name" value="HTH_LACI"/>
    <property type="match status" value="1"/>
</dbReference>
<protein>
    <submittedName>
        <fullName evidence="6">LacI family DNA-binding transcriptional regulator</fullName>
    </submittedName>
</protein>
<organism evidence="6 7">
    <name type="scientific">Glycomyces rhizosphaerae</name>
    <dbReference type="NCBI Taxonomy" id="2054422"/>
    <lineage>
        <taxon>Bacteria</taxon>
        <taxon>Bacillati</taxon>
        <taxon>Actinomycetota</taxon>
        <taxon>Actinomycetes</taxon>
        <taxon>Glycomycetales</taxon>
        <taxon>Glycomycetaceae</taxon>
        <taxon>Glycomyces</taxon>
    </lineage>
</organism>
<dbReference type="GO" id="GO:0003677">
    <property type="term" value="F:DNA binding"/>
    <property type="evidence" value="ECO:0007669"/>
    <property type="project" value="UniProtKB-KW"/>
</dbReference>
<evidence type="ECO:0000313" key="7">
    <source>
        <dbReference type="Proteomes" id="UP001595712"/>
    </source>
</evidence>
<dbReference type="InterPro" id="IPR028082">
    <property type="entry name" value="Peripla_BP_I"/>
</dbReference>
<keyword evidence="2" id="KW-0805">Transcription regulation</keyword>
<dbReference type="Proteomes" id="UP001595712">
    <property type="component" value="Unassembled WGS sequence"/>
</dbReference>
<dbReference type="InterPro" id="IPR046335">
    <property type="entry name" value="LacI/GalR-like_sensor"/>
</dbReference>